<dbReference type="RefSeq" id="WP_094254226.1">
    <property type="nucleotide sequence ID" value="NZ_JBHLXL010000001.1"/>
</dbReference>
<dbReference type="InterPro" id="IPR008457">
    <property type="entry name" value="Cu-R_CopD_dom"/>
</dbReference>
<evidence type="ECO:0000313" key="8">
    <source>
        <dbReference type="EMBL" id="OYD55996.1"/>
    </source>
</evidence>
<keyword evidence="3 6" id="KW-0812">Transmembrane</keyword>
<dbReference type="InterPro" id="IPR032694">
    <property type="entry name" value="CopC/D"/>
</dbReference>
<comment type="subcellular location">
    <subcellularLocation>
        <location evidence="1">Cell membrane</location>
        <topology evidence="1">Multi-pass membrane protein</topology>
    </subcellularLocation>
</comment>
<comment type="caution">
    <text evidence="8">The sequence shown here is derived from an EMBL/GenBank/DDBJ whole genome shotgun (WGS) entry which is preliminary data.</text>
</comment>
<evidence type="ECO:0000256" key="1">
    <source>
        <dbReference type="ARBA" id="ARBA00004651"/>
    </source>
</evidence>
<feature type="domain" description="Copper resistance protein D" evidence="7">
    <location>
        <begin position="170"/>
        <end position="264"/>
    </location>
</feature>
<dbReference type="OrthoDB" id="2387346at2"/>
<feature type="transmembrane region" description="Helical" evidence="6">
    <location>
        <begin position="303"/>
        <end position="323"/>
    </location>
</feature>
<protein>
    <recommendedName>
        <fullName evidence="7">Copper resistance protein D domain-containing protein</fullName>
    </recommendedName>
</protein>
<gene>
    <name evidence="8" type="ORF">CGZ90_19935</name>
</gene>
<evidence type="ECO:0000256" key="3">
    <source>
        <dbReference type="ARBA" id="ARBA00022692"/>
    </source>
</evidence>
<evidence type="ECO:0000256" key="6">
    <source>
        <dbReference type="SAM" id="Phobius"/>
    </source>
</evidence>
<feature type="transmembrane region" description="Helical" evidence="6">
    <location>
        <begin position="330"/>
        <end position="351"/>
    </location>
</feature>
<feature type="transmembrane region" description="Helical" evidence="6">
    <location>
        <begin position="173"/>
        <end position="194"/>
    </location>
</feature>
<keyword evidence="5 6" id="KW-0472">Membrane</keyword>
<dbReference type="PANTHER" id="PTHR34820">
    <property type="entry name" value="INNER MEMBRANE PROTEIN YEBZ"/>
    <property type="match status" value="1"/>
</dbReference>
<evidence type="ECO:0000256" key="4">
    <source>
        <dbReference type="ARBA" id="ARBA00022989"/>
    </source>
</evidence>
<dbReference type="GO" id="GO:0006825">
    <property type="term" value="P:copper ion transport"/>
    <property type="evidence" value="ECO:0007669"/>
    <property type="project" value="InterPro"/>
</dbReference>
<sequence length="353" mass="40149">MKSFFPFAEFLNYVFFSLLVGHVIIQYISDSKKPTIRMPRVLLLLMPLGIILFSFGPVLYVINYFAEDFGFRHTTYLVLTQFDVGKGWIFTVAVSFLLWITFVFRGSKHIQAFLMLLLIGSVGYAGHVASLSFWSGFLLHTVHFLVVCIWVGVLLQVAWFAKESSNWGSFLKWFSPVAIGCVVILLISGIFIMIKVVETNEYLNSWAIPYGQMLLLKHISIVPILVFAFLNGILAKKANVNQSFQPRSWIRAESVILLVVFFFTSRLGTLSPPHETVETAEWVEILMGSNLKAPFELHFQPSLYGNLLVCISLLFLFLIVMSFKKKMSIVFPLIFSIAYIITCYLGLMNLVSQ</sequence>
<feature type="transmembrane region" description="Helical" evidence="6">
    <location>
        <begin position="41"/>
        <end position="66"/>
    </location>
</feature>
<dbReference type="EMBL" id="NOII01000078">
    <property type="protein sequence ID" value="OYD55996.1"/>
    <property type="molecule type" value="Genomic_DNA"/>
</dbReference>
<keyword evidence="9" id="KW-1185">Reference proteome</keyword>
<feature type="transmembrane region" description="Helical" evidence="6">
    <location>
        <begin position="86"/>
        <end position="105"/>
    </location>
</feature>
<dbReference type="Pfam" id="PF05425">
    <property type="entry name" value="CopD"/>
    <property type="match status" value="1"/>
</dbReference>
<evidence type="ECO:0000259" key="7">
    <source>
        <dbReference type="Pfam" id="PF05425"/>
    </source>
</evidence>
<reference evidence="8 9" key="1">
    <citation type="submission" date="2017-07" db="EMBL/GenBank/DDBJ databases">
        <title>Fictibacillus sp. nov. GDSW-R2A3 Genome sequencing and assembly.</title>
        <authorList>
            <person name="Mayilraj S."/>
        </authorList>
    </citation>
    <scope>NUCLEOTIDE SEQUENCE [LARGE SCALE GENOMIC DNA]</scope>
    <source>
        <strain evidence="8 9">GDSW-R2A3</strain>
    </source>
</reference>
<feature type="transmembrane region" description="Helical" evidence="6">
    <location>
        <begin position="140"/>
        <end position="161"/>
    </location>
</feature>
<feature type="transmembrane region" description="Helical" evidence="6">
    <location>
        <begin position="12"/>
        <end position="29"/>
    </location>
</feature>
<dbReference type="AlphaFoldDB" id="A0A235F3Y8"/>
<evidence type="ECO:0000256" key="5">
    <source>
        <dbReference type="ARBA" id="ARBA00023136"/>
    </source>
</evidence>
<feature type="transmembrane region" description="Helical" evidence="6">
    <location>
        <begin position="214"/>
        <end position="234"/>
    </location>
</feature>
<evidence type="ECO:0000313" key="9">
    <source>
        <dbReference type="Proteomes" id="UP000215059"/>
    </source>
</evidence>
<dbReference type="Proteomes" id="UP000215059">
    <property type="component" value="Unassembled WGS sequence"/>
</dbReference>
<feature type="transmembrane region" description="Helical" evidence="6">
    <location>
        <begin position="112"/>
        <end position="134"/>
    </location>
</feature>
<dbReference type="PANTHER" id="PTHR34820:SF4">
    <property type="entry name" value="INNER MEMBRANE PROTEIN YEBZ"/>
    <property type="match status" value="1"/>
</dbReference>
<accession>A0A235F3Y8</accession>
<keyword evidence="4 6" id="KW-1133">Transmembrane helix</keyword>
<feature type="transmembrane region" description="Helical" evidence="6">
    <location>
        <begin position="255"/>
        <end position="272"/>
    </location>
</feature>
<organism evidence="8 9">
    <name type="scientific">Fictibacillus aquaticus</name>
    <dbReference type="NCBI Taxonomy" id="2021314"/>
    <lineage>
        <taxon>Bacteria</taxon>
        <taxon>Bacillati</taxon>
        <taxon>Bacillota</taxon>
        <taxon>Bacilli</taxon>
        <taxon>Bacillales</taxon>
        <taxon>Fictibacillaceae</taxon>
        <taxon>Fictibacillus</taxon>
    </lineage>
</organism>
<name>A0A235F3Y8_9BACL</name>
<keyword evidence="2" id="KW-1003">Cell membrane</keyword>
<evidence type="ECO:0000256" key="2">
    <source>
        <dbReference type="ARBA" id="ARBA00022475"/>
    </source>
</evidence>
<proteinExistence type="predicted"/>
<dbReference type="GO" id="GO:0005886">
    <property type="term" value="C:plasma membrane"/>
    <property type="evidence" value="ECO:0007669"/>
    <property type="project" value="UniProtKB-SubCell"/>
</dbReference>